<keyword evidence="5" id="KW-0547">Nucleotide-binding</keyword>
<keyword evidence="4" id="KW-1003">Cell membrane</keyword>
<evidence type="ECO:0000256" key="4">
    <source>
        <dbReference type="ARBA" id="ARBA00022475"/>
    </source>
</evidence>
<proteinExistence type="inferred from homology"/>
<evidence type="ECO:0000259" key="9">
    <source>
        <dbReference type="PROSITE" id="PS50893"/>
    </source>
</evidence>
<dbReference type="InterPro" id="IPR014343">
    <property type="entry name" value="Ectoine_EhuA"/>
</dbReference>
<evidence type="ECO:0000256" key="7">
    <source>
        <dbReference type="ARBA" id="ARBA00022970"/>
    </source>
</evidence>
<dbReference type="SUPFAM" id="SSF52540">
    <property type="entry name" value="P-loop containing nucleoside triphosphate hydrolases"/>
    <property type="match status" value="1"/>
</dbReference>
<dbReference type="InterPro" id="IPR027417">
    <property type="entry name" value="P-loop_NTPase"/>
</dbReference>
<evidence type="ECO:0000256" key="5">
    <source>
        <dbReference type="ARBA" id="ARBA00022741"/>
    </source>
</evidence>
<dbReference type="Pfam" id="PF00005">
    <property type="entry name" value="ABC_tran"/>
    <property type="match status" value="1"/>
</dbReference>
<organism evidence="10 11">
    <name type="scientific">Candidatus Nitronauta litoralis</name>
    <dbReference type="NCBI Taxonomy" id="2705533"/>
    <lineage>
        <taxon>Bacteria</taxon>
        <taxon>Pseudomonadati</taxon>
        <taxon>Nitrospinota/Tectimicrobiota group</taxon>
        <taxon>Nitrospinota</taxon>
        <taxon>Nitrospinia</taxon>
        <taxon>Nitrospinales</taxon>
        <taxon>Nitrospinaceae</taxon>
        <taxon>Candidatus Nitronauta</taxon>
    </lineage>
</organism>
<evidence type="ECO:0000256" key="2">
    <source>
        <dbReference type="ARBA" id="ARBA00005417"/>
    </source>
</evidence>
<dbReference type="GO" id="GO:0015424">
    <property type="term" value="F:ABC-type amino acid transporter activity"/>
    <property type="evidence" value="ECO:0007669"/>
    <property type="project" value="InterPro"/>
</dbReference>
<evidence type="ECO:0000256" key="3">
    <source>
        <dbReference type="ARBA" id="ARBA00022448"/>
    </source>
</evidence>
<reference evidence="10 11" key="1">
    <citation type="submission" date="2020-02" db="EMBL/GenBank/DDBJ databases">
        <title>Genomic and physiological characterization of two novel Nitrospinaceae genera.</title>
        <authorList>
            <person name="Mueller A.J."/>
            <person name="Jung M.-Y."/>
            <person name="Strachan C.R."/>
            <person name="Herbold C.W."/>
            <person name="Kirkegaard R.H."/>
            <person name="Daims H."/>
        </authorList>
    </citation>
    <scope>NUCLEOTIDE SEQUENCE [LARGE SCALE GENOMIC DNA]</scope>
    <source>
        <strain evidence="10">EB</strain>
    </source>
</reference>
<dbReference type="PANTHER" id="PTHR43166">
    <property type="entry name" value="AMINO ACID IMPORT ATP-BINDING PROTEIN"/>
    <property type="match status" value="1"/>
</dbReference>
<evidence type="ECO:0000313" key="11">
    <source>
        <dbReference type="Proteomes" id="UP000594688"/>
    </source>
</evidence>
<evidence type="ECO:0000256" key="1">
    <source>
        <dbReference type="ARBA" id="ARBA00004202"/>
    </source>
</evidence>
<comment type="similarity">
    <text evidence="2">Belongs to the ABC transporter superfamily.</text>
</comment>
<dbReference type="PANTHER" id="PTHR43166:SF9">
    <property type="entry name" value="GLUTAMATE_ASPARTATE IMPORT ATP-BINDING PROTEIN GLTL"/>
    <property type="match status" value="1"/>
</dbReference>
<name>A0A7T0BZU8_9BACT</name>
<dbReference type="Gene3D" id="3.40.50.300">
    <property type="entry name" value="P-loop containing nucleotide triphosphate hydrolases"/>
    <property type="match status" value="1"/>
</dbReference>
<accession>A0A7T0BZU8</accession>
<dbReference type="KEGG" id="nli:G3M70_03570"/>
<comment type="subcellular location">
    <subcellularLocation>
        <location evidence="1">Cell membrane</location>
        <topology evidence="1">Peripheral membrane protein</topology>
    </subcellularLocation>
</comment>
<evidence type="ECO:0000256" key="6">
    <source>
        <dbReference type="ARBA" id="ARBA00022840"/>
    </source>
</evidence>
<dbReference type="SMART" id="SM00382">
    <property type="entry name" value="AAA"/>
    <property type="match status" value="1"/>
</dbReference>
<dbReference type="InterPro" id="IPR030679">
    <property type="entry name" value="ABC_ATPase_HisP-typ"/>
</dbReference>
<evidence type="ECO:0000313" key="10">
    <source>
        <dbReference type="EMBL" id="QPJ63697.1"/>
    </source>
</evidence>
<keyword evidence="7" id="KW-0029">Amino-acid transport</keyword>
<dbReference type="GO" id="GO:0005886">
    <property type="term" value="C:plasma membrane"/>
    <property type="evidence" value="ECO:0007669"/>
    <property type="project" value="UniProtKB-SubCell"/>
</dbReference>
<sequence length="251" mass="28374">MQRVCKSYGNLLVLKNLDLRIKPSEKVALIGPSGSGKSTILRILMTLETIDSGLVKIEGEKLYDIKESEKREPLSESQVSKIRSKVGMVFQSFNLFPHMTVLRNVTEAPVYVLRQSHKEAEQQAEKILDLVGLKDKIEAYPAQLSGGQKQRVAIARALAMQPRIMLFDEITSALDPELAAEVLSVIKNLARETDMTMLMVTHQMQFAREFANRVIFMEHGIILEEGTPEKIFNQPEEERTKSFLKTVLETT</sequence>
<dbReference type="AlphaFoldDB" id="A0A7T0BZU8"/>
<dbReference type="PROSITE" id="PS50893">
    <property type="entry name" value="ABC_TRANSPORTER_2"/>
    <property type="match status" value="1"/>
</dbReference>
<keyword evidence="3" id="KW-0813">Transport</keyword>
<dbReference type="InterPro" id="IPR003593">
    <property type="entry name" value="AAA+_ATPase"/>
</dbReference>
<dbReference type="InterPro" id="IPR050086">
    <property type="entry name" value="MetN_ABC_transporter-like"/>
</dbReference>
<keyword evidence="8" id="KW-0472">Membrane</keyword>
<dbReference type="PIRSF" id="PIRSF039085">
    <property type="entry name" value="ABC_ATPase_HisP"/>
    <property type="match status" value="1"/>
</dbReference>
<dbReference type="PROSITE" id="PS00211">
    <property type="entry name" value="ABC_TRANSPORTER_1"/>
    <property type="match status" value="1"/>
</dbReference>
<gene>
    <name evidence="10" type="primary">ehuA</name>
    <name evidence="10" type="ORF">G3M70_03570</name>
</gene>
<dbReference type="EMBL" id="CP048685">
    <property type="protein sequence ID" value="QPJ63697.1"/>
    <property type="molecule type" value="Genomic_DNA"/>
</dbReference>
<dbReference type="GO" id="GO:0005524">
    <property type="term" value="F:ATP binding"/>
    <property type="evidence" value="ECO:0007669"/>
    <property type="project" value="UniProtKB-KW"/>
</dbReference>
<dbReference type="NCBIfam" id="TIGR03005">
    <property type="entry name" value="ectoine_ehuA"/>
    <property type="match status" value="1"/>
</dbReference>
<dbReference type="InterPro" id="IPR003439">
    <property type="entry name" value="ABC_transporter-like_ATP-bd"/>
</dbReference>
<dbReference type="Proteomes" id="UP000594688">
    <property type="component" value="Chromosome"/>
</dbReference>
<keyword evidence="6 10" id="KW-0067">ATP-binding</keyword>
<dbReference type="InterPro" id="IPR017871">
    <property type="entry name" value="ABC_transporter-like_CS"/>
</dbReference>
<protein>
    <submittedName>
        <fullName evidence="10">Ectoine/hydroxyectoine ABC transporter ATP-binding protein EhuA</fullName>
    </submittedName>
</protein>
<feature type="domain" description="ABC transporter" evidence="9">
    <location>
        <begin position="1"/>
        <end position="244"/>
    </location>
</feature>
<evidence type="ECO:0000256" key="8">
    <source>
        <dbReference type="ARBA" id="ARBA00023136"/>
    </source>
</evidence>
<dbReference type="GO" id="GO:0016887">
    <property type="term" value="F:ATP hydrolysis activity"/>
    <property type="evidence" value="ECO:0007669"/>
    <property type="project" value="InterPro"/>
</dbReference>